<sequence length="233" mass="26955">MAQFAVIEQAKKSLKTVQDYIKVGMETTIDVAQDFADSKIESEKEIDILKSVMKDYVQMERDLEDFMNSVEDVTHQAANSEEAMDLEDSVENRLQVYKSKSRDLPLDRHEKYLDLMEKITEILNPDRQGESIPQTPVCTGDEEMVMTQSEVNTRCPYTGKDMVIPVTNKSCKHNYDKEGILFYIKTKKNKARCPVGGCLNDKPIQKEDLVENKELKRYIERKIRQEKKTKKSS</sequence>
<organism evidence="15 16">
    <name type="scientific">Crassostrea virginica</name>
    <name type="common">Eastern oyster</name>
    <dbReference type="NCBI Taxonomy" id="6565"/>
    <lineage>
        <taxon>Eukaryota</taxon>
        <taxon>Metazoa</taxon>
        <taxon>Spiralia</taxon>
        <taxon>Lophotrochozoa</taxon>
        <taxon>Mollusca</taxon>
        <taxon>Bivalvia</taxon>
        <taxon>Autobranchia</taxon>
        <taxon>Pteriomorphia</taxon>
        <taxon>Ostreida</taxon>
        <taxon>Ostreoidea</taxon>
        <taxon>Ostreidae</taxon>
        <taxon>Crassostrea</taxon>
    </lineage>
</organism>
<keyword evidence="15" id="KW-1185">Reference proteome</keyword>
<dbReference type="PANTHER" id="PTHR21330:SF1">
    <property type="entry name" value="E3 SUMO-PROTEIN LIGASE NSE2"/>
    <property type="match status" value="1"/>
</dbReference>
<evidence type="ECO:0000313" key="16">
    <source>
        <dbReference type="RefSeq" id="XP_022341624.1"/>
    </source>
</evidence>
<evidence type="ECO:0000256" key="11">
    <source>
        <dbReference type="ARBA" id="ARBA00031731"/>
    </source>
</evidence>
<evidence type="ECO:0000256" key="7">
    <source>
        <dbReference type="ARBA" id="ARBA00022771"/>
    </source>
</evidence>
<evidence type="ECO:0000256" key="4">
    <source>
        <dbReference type="ARBA" id="ARBA00020923"/>
    </source>
</evidence>
<comment type="pathway">
    <text evidence="2">Protein modification; protein sumoylation.</text>
</comment>
<feature type="domain" description="SP-RING-type" evidence="14">
    <location>
        <begin position="140"/>
        <end position="224"/>
    </location>
</feature>
<accession>A0A8B8ENX1</accession>
<evidence type="ECO:0000256" key="13">
    <source>
        <dbReference type="PROSITE-ProRule" id="PRU00452"/>
    </source>
</evidence>
<evidence type="ECO:0000256" key="1">
    <source>
        <dbReference type="ARBA" id="ARBA00004123"/>
    </source>
</evidence>
<dbReference type="GO" id="GO:0016925">
    <property type="term" value="P:protein sumoylation"/>
    <property type="evidence" value="ECO:0007669"/>
    <property type="project" value="UniProtKB-UniPathway"/>
</dbReference>
<evidence type="ECO:0000259" key="14">
    <source>
        <dbReference type="PROSITE" id="PS51044"/>
    </source>
</evidence>
<dbReference type="PROSITE" id="PS51044">
    <property type="entry name" value="ZF_SP_RING"/>
    <property type="match status" value="1"/>
</dbReference>
<evidence type="ECO:0000256" key="12">
    <source>
        <dbReference type="ARBA" id="ARBA00032533"/>
    </source>
</evidence>
<dbReference type="PANTHER" id="PTHR21330">
    <property type="entry name" value="E3 SUMO-PROTEIN LIGASE NSE2"/>
    <property type="match status" value="1"/>
</dbReference>
<comment type="subcellular location">
    <subcellularLocation>
        <location evidence="1">Nucleus</location>
    </subcellularLocation>
</comment>
<dbReference type="GeneID" id="111135650"/>
<dbReference type="GO" id="GO:0030915">
    <property type="term" value="C:Smc5-Smc6 complex"/>
    <property type="evidence" value="ECO:0007669"/>
    <property type="project" value="InterPro"/>
</dbReference>
<dbReference type="KEGG" id="cvn:111135650"/>
<keyword evidence="10" id="KW-0539">Nucleus</keyword>
<gene>
    <name evidence="16" type="primary">LOC111135650</name>
</gene>
<evidence type="ECO:0000256" key="9">
    <source>
        <dbReference type="ARBA" id="ARBA00022833"/>
    </source>
</evidence>
<keyword evidence="6" id="KW-0479">Metal-binding</keyword>
<evidence type="ECO:0000256" key="6">
    <source>
        <dbReference type="ARBA" id="ARBA00022723"/>
    </source>
</evidence>
<dbReference type="InterPro" id="IPR013083">
    <property type="entry name" value="Znf_RING/FYVE/PHD"/>
</dbReference>
<reference evidence="16" key="2">
    <citation type="submission" date="2025-08" db="UniProtKB">
        <authorList>
            <consortium name="RefSeq"/>
        </authorList>
    </citation>
    <scope>IDENTIFICATION</scope>
    <source>
        <tissue evidence="16">Whole sample</tissue>
    </source>
</reference>
<dbReference type="InterPro" id="IPR026846">
    <property type="entry name" value="Nse2(Mms21)"/>
</dbReference>
<dbReference type="GO" id="GO:0000724">
    <property type="term" value="P:double-strand break repair via homologous recombination"/>
    <property type="evidence" value="ECO:0007669"/>
    <property type="project" value="InterPro"/>
</dbReference>
<evidence type="ECO:0000256" key="10">
    <source>
        <dbReference type="ARBA" id="ARBA00023242"/>
    </source>
</evidence>
<dbReference type="Proteomes" id="UP000694844">
    <property type="component" value="Chromosome 1"/>
</dbReference>
<evidence type="ECO:0000256" key="5">
    <source>
        <dbReference type="ARBA" id="ARBA00022679"/>
    </source>
</evidence>
<dbReference type="CDD" id="cd16651">
    <property type="entry name" value="SPL-RING_NSE2"/>
    <property type="match status" value="1"/>
</dbReference>
<evidence type="ECO:0000256" key="2">
    <source>
        <dbReference type="ARBA" id="ARBA00004718"/>
    </source>
</evidence>
<keyword evidence="5" id="KW-0808">Transferase</keyword>
<comment type="similarity">
    <text evidence="3">Belongs to the NSE2 family.</text>
</comment>
<dbReference type="OrthoDB" id="26899at2759"/>
<keyword evidence="8" id="KW-0833">Ubl conjugation pathway</keyword>
<reference evidence="15" key="1">
    <citation type="submission" date="2024-06" db="UniProtKB">
        <authorList>
            <consortium name="RefSeq"/>
        </authorList>
    </citation>
    <scope>NUCLEOTIDE SEQUENCE [LARGE SCALE GENOMIC DNA]</scope>
</reference>
<proteinExistence type="inferred from homology"/>
<dbReference type="GO" id="GO:0005634">
    <property type="term" value="C:nucleus"/>
    <property type="evidence" value="ECO:0007669"/>
    <property type="project" value="UniProtKB-SubCell"/>
</dbReference>
<dbReference type="InterPro" id="IPR004181">
    <property type="entry name" value="Znf_MIZ"/>
</dbReference>
<dbReference type="UniPathway" id="UPA00886"/>
<dbReference type="GO" id="GO:0061665">
    <property type="term" value="F:SUMO ligase activity"/>
    <property type="evidence" value="ECO:0007669"/>
    <property type="project" value="TreeGrafter"/>
</dbReference>
<dbReference type="Pfam" id="PF11789">
    <property type="entry name" value="zf-Nse"/>
    <property type="match status" value="1"/>
</dbReference>
<dbReference type="Gene3D" id="3.30.40.10">
    <property type="entry name" value="Zinc/RING finger domain, C3HC4 (zinc finger)"/>
    <property type="match status" value="1"/>
</dbReference>
<keyword evidence="9" id="KW-0862">Zinc</keyword>
<evidence type="ECO:0000256" key="3">
    <source>
        <dbReference type="ARBA" id="ARBA00008212"/>
    </source>
</evidence>
<dbReference type="RefSeq" id="XP_022341624.1">
    <property type="nucleotide sequence ID" value="XM_022485916.1"/>
</dbReference>
<protein>
    <recommendedName>
        <fullName evidence="4">E3 SUMO-protein ligase NSE2</fullName>
    </recommendedName>
    <alternativeName>
        <fullName evidence="11">E3 SUMO-protein transferase NSE2</fullName>
    </alternativeName>
    <alternativeName>
        <fullName evidence="12">Non-structural maintenance of chromosomes element 2 homolog</fullName>
    </alternativeName>
</protein>
<evidence type="ECO:0000313" key="15">
    <source>
        <dbReference type="Proteomes" id="UP000694844"/>
    </source>
</evidence>
<dbReference type="SUPFAM" id="SSF57850">
    <property type="entry name" value="RING/U-box"/>
    <property type="match status" value="1"/>
</dbReference>
<name>A0A8B8ENX1_CRAVI</name>
<evidence type="ECO:0000256" key="8">
    <source>
        <dbReference type="ARBA" id="ARBA00022786"/>
    </source>
</evidence>
<keyword evidence="7 13" id="KW-0863">Zinc-finger</keyword>
<dbReference type="AlphaFoldDB" id="A0A8B8ENX1"/>
<dbReference type="GO" id="GO:0008270">
    <property type="term" value="F:zinc ion binding"/>
    <property type="evidence" value="ECO:0007669"/>
    <property type="project" value="UniProtKB-KW"/>
</dbReference>